<evidence type="ECO:0000256" key="1">
    <source>
        <dbReference type="ARBA" id="ARBA00004651"/>
    </source>
</evidence>
<evidence type="ECO:0000256" key="3">
    <source>
        <dbReference type="ARBA" id="ARBA00022475"/>
    </source>
</evidence>
<keyword evidence="3" id="KW-1003">Cell membrane</keyword>
<feature type="transmembrane region" description="Helical" evidence="7">
    <location>
        <begin position="138"/>
        <end position="160"/>
    </location>
</feature>
<dbReference type="CDD" id="cd06261">
    <property type="entry name" value="TM_PBP2"/>
    <property type="match status" value="1"/>
</dbReference>
<feature type="transmembrane region" description="Helical" evidence="7">
    <location>
        <begin position="74"/>
        <end position="98"/>
    </location>
</feature>
<dbReference type="InterPro" id="IPR000515">
    <property type="entry name" value="MetI-like"/>
</dbReference>
<accession>A0A3E5GEB5</accession>
<organism evidence="9 10">
    <name type="scientific">Dorea longicatena</name>
    <dbReference type="NCBI Taxonomy" id="88431"/>
    <lineage>
        <taxon>Bacteria</taxon>
        <taxon>Bacillati</taxon>
        <taxon>Bacillota</taxon>
        <taxon>Clostridia</taxon>
        <taxon>Lachnospirales</taxon>
        <taxon>Lachnospiraceae</taxon>
        <taxon>Dorea</taxon>
    </lineage>
</organism>
<evidence type="ECO:0000259" key="8">
    <source>
        <dbReference type="PROSITE" id="PS50928"/>
    </source>
</evidence>
<dbReference type="PANTHER" id="PTHR43744">
    <property type="entry name" value="ABC TRANSPORTER PERMEASE PROTEIN MG189-RELATED-RELATED"/>
    <property type="match status" value="1"/>
</dbReference>
<evidence type="ECO:0000256" key="7">
    <source>
        <dbReference type="RuleBase" id="RU363032"/>
    </source>
</evidence>
<protein>
    <submittedName>
        <fullName evidence="9">Carbohydrate ABC transporter permease</fullName>
    </submittedName>
</protein>
<dbReference type="EMBL" id="QSVN01000005">
    <property type="protein sequence ID" value="RGO33010.1"/>
    <property type="molecule type" value="Genomic_DNA"/>
</dbReference>
<keyword evidence="5 7" id="KW-1133">Transmembrane helix</keyword>
<reference evidence="9 10" key="1">
    <citation type="submission" date="2018-08" db="EMBL/GenBank/DDBJ databases">
        <title>A genome reference for cultivated species of the human gut microbiota.</title>
        <authorList>
            <person name="Zou Y."/>
            <person name="Xue W."/>
            <person name="Luo G."/>
        </authorList>
    </citation>
    <scope>NUCLEOTIDE SEQUENCE [LARGE SCALE GENOMIC DNA]</scope>
    <source>
        <strain evidence="9 10">OM02-16</strain>
    </source>
</reference>
<dbReference type="AlphaFoldDB" id="A0A3E5GEB5"/>
<dbReference type="Gene3D" id="1.10.3720.10">
    <property type="entry name" value="MetI-like"/>
    <property type="match status" value="1"/>
</dbReference>
<evidence type="ECO:0000256" key="4">
    <source>
        <dbReference type="ARBA" id="ARBA00022692"/>
    </source>
</evidence>
<dbReference type="Proteomes" id="UP000261285">
    <property type="component" value="Unassembled WGS sequence"/>
</dbReference>
<feature type="transmembrane region" description="Helical" evidence="7">
    <location>
        <begin position="185"/>
        <end position="210"/>
    </location>
</feature>
<gene>
    <name evidence="9" type="ORF">DXB16_06575</name>
</gene>
<dbReference type="PANTHER" id="PTHR43744:SF12">
    <property type="entry name" value="ABC TRANSPORTER PERMEASE PROTEIN MG189-RELATED"/>
    <property type="match status" value="1"/>
</dbReference>
<evidence type="ECO:0000256" key="5">
    <source>
        <dbReference type="ARBA" id="ARBA00022989"/>
    </source>
</evidence>
<keyword evidence="2 7" id="KW-0813">Transport</keyword>
<name>A0A3E5GEB5_9FIRM</name>
<dbReference type="PROSITE" id="PS50928">
    <property type="entry name" value="ABC_TM1"/>
    <property type="match status" value="1"/>
</dbReference>
<feature type="transmembrane region" description="Helical" evidence="7">
    <location>
        <begin position="245"/>
        <end position="264"/>
    </location>
</feature>
<evidence type="ECO:0000313" key="9">
    <source>
        <dbReference type="EMBL" id="RGO33010.1"/>
    </source>
</evidence>
<dbReference type="GO" id="GO:0055085">
    <property type="term" value="P:transmembrane transport"/>
    <property type="evidence" value="ECO:0007669"/>
    <property type="project" value="InterPro"/>
</dbReference>
<dbReference type="InterPro" id="IPR035906">
    <property type="entry name" value="MetI-like_sf"/>
</dbReference>
<comment type="caution">
    <text evidence="9">The sequence shown here is derived from an EMBL/GenBank/DDBJ whole genome shotgun (WGS) entry which is preliminary data.</text>
</comment>
<dbReference type="GO" id="GO:0005886">
    <property type="term" value="C:plasma membrane"/>
    <property type="evidence" value="ECO:0007669"/>
    <property type="project" value="UniProtKB-SubCell"/>
</dbReference>
<feature type="transmembrane region" description="Helical" evidence="7">
    <location>
        <begin position="110"/>
        <end position="132"/>
    </location>
</feature>
<feature type="domain" description="ABC transmembrane type-1" evidence="8">
    <location>
        <begin position="75"/>
        <end position="264"/>
    </location>
</feature>
<sequence>MMKKKKNVYKKHHIVIIAFLTVFSLIMMYPMAWMLMTSFKSNADIQINKTKFFPEKWTIEGYRTAFEKAPIAQWFINSILVVIVVTAAVIITSTLIGYVFAKYEFKGKKVLFVLLLATMMVPPQVTMIPRYLMIQEMHLFNTIGALIVPGLISAFSIYMARQFIADVPDSLCEAAKIDGAGPFRIYWSVILPNIKPAIGSIGIFTAMMNWNDYLNPLLMLNDMEKMTLPLGLVIFDTQRVADMSATMAAASMMMMPMIIIFVVFQKQFVKGMTMSGIK</sequence>
<evidence type="ECO:0000256" key="2">
    <source>
        <dbReference type="ARBA" id="ARBA00022448"/>
    </source>
</evidence>
<dbReference type="Pfam" id="PF00528">
    <property type="entry name" value="BPD_transp_1"/>
    <property type="match status" value="1"/>
</dbReference>
<keyword evidence="4 7" id="KW-0812">Transmembrane</keyword>
<dbReference type="SUPFAM" id="SSF161098">
    <property type="entry name" value="MetI-like"/>
    <property type="match status" value="1"/>
</dbReference>
<evidence type="ECO:0000313" key="10">
    <source>
        <dbReference type="Proteomes" id="UP000261285"/>
    </source>
</evidence>
<evidence type="ECO:0000256" key="6">
    <source>
        <dbReference type="ARBA" id="ARBA00023136"/>
    </source>
</evidence>
<comment type="similarity">
    <text evidence="7">Belongs to the binding-protein-dependent transport system permease family.</text>
</comment>
<keyword evidence="6 7" id="KW-0472">Membrane</keyword>
<comment type="subcellular location">
    <subcellularLocation>
        <location evidence="1 7">Cell membrane</location>
        <topology evidence="1 7">Multi-pass membrane protein</topology>
    </subcellularLocation>
</comment>
<proteinExistence type="inferred from homology"/>